<dbReference type="AlphaFoldDB" id="A0A9D4Z7S4"/>
<feature type="compositionally biased region" description="Basic and acidic residues" evidence="1">
    <location>
        <begin position="11"/>
        <end position="24"/>
    </location>
</feature>
<protein>
    <submittedName>
        <fullName evidence="2">Uncharacterized protein</fullName>
    </submittedName>
</protein>
<evidence type="ECO:0000313" key="2">
    <source>
        <dbReference type="EMBL" id="KAI5064674.1"/>
    </source>
</evidence>
<keyword evidence="3" id="KW-1185">Reference proteome</keyword>
<feature type="compositionally biased region" description="Basic residues" evidence="1">
    <location>
        <begin position="1"/>
        <end position="10"/>
    </location>
</feature>
<sequence>MRKELKRKRKGMQEELKRQEQERKAFHDGMATVLGQIDRDEEIRMLRMLDREVTQRIDASSRRGDSSRRGLDV</sequence>
<evidence type="ECO:0000256" key="1">
    <source>
        <dbReference type="SAM" id="MobiDB-lite"/>
    </source>
</evidence>
<dbReference type="Proteomes" id="UP000886520">
    <property type="component" value="Chromosome 19"/>
</dbReference>
<name>A0A9D4Z7S4_ADICA</name>
<comment type="caution">
    <text evidence="2">The sequence shown here is derived from an EMBL/GenBank/DDBJ whole genome shotgun (WGS) entry which is preliminary data.</text>
</comment>
<proteinExistence type="predicted"/>
<dbReference type="EMBL" id="JABFUD020000019">
    <property type="protein sequence ID" value="KAI5064674.1"/>
    <property type="molecule type" value="Genomic_DNA"/>
</dbReference>
<organism evidence="2 3">
    <name type="scientific">Adiantum capillus-veneris</name>
    <name type="common">Maidenhair fern</name>
    <dbReference type="NCBI Taxonomy" id="13818"/>
    <lineage>
        <taxon>Eukaryota</taxon>
        <taxon>Viridiplantae</taxon>
        <taxon>Streptophyta</taxon>
        <taxon>Embryophyta</taxon>
        <taxon>Tracheophyta</taxon>
        <taxon>Polypodiopsida</taxon>
        <taxon>Polypodiidae</taxon>
        <taxon>Polypodiales</taxon>
        <taxon>Pteridineae</taxon>
        <taxon>Pteridaceae</taxon>
        <taxon>Vittarioideae</taxon>
        <taxon>Adiantum</taxon>
    </lineage>
</organism>
<evidence type="ECO:0000313" key="3">
    <source>
        <dbReference type="Proteomes" id="UP000886520"/>
    </source>
</evidence>
<accession>A0A9D4Z7S4</accession>
<reference evidence="2" key="1">
    <citation type="submission" date="2021-01" db="EMBL/GenBank/DDBJ databases">
        <title>Adiantum capillus-veneris genome.</title>
        <authorList>
            <person name="Fang Y."/>
            <person name="Liao Q."/>
        </authorList>
    </citation>
    <scope>NUCLEOTIDE SEQUENCE</scope>
    <source>
        <strain evidence="2">H3</strain>
        <tissue evidence="2">Leaf</tissue>
    </source>
</reference>
<gene>
    <name evidence="2" type="ORF">GOP47_0019369</name>
</gene>
<feature type="region of interest" description="Disordered" evidence="1">
    <location>
        <begin position="1"/>
        <end position="24"/>
    </location>
</feature>